<dbReference type="Gene3D" id="3.40.50.200">
    <property type="entry name" value="Peptidase S8/S53 domain"/>
    <property type="match status" value="2"/>
</dbReference>
<evidence type="ECO:0000256" key="5">
    <source>
        <dbReference type="ARBA" id="ARBA00022825"/>
    </source>
</evidence>
<dbReference type="InParanoid" id="A0A2P5HF37"/>
<name>A0A2P5HF37_DIAHE</name>
<dbReference type="SUPFAM" id="SSF52743">
    <property type="entry name" value="Subtilisin-like"/>
    <property type="match status" value="1"/>
</dbReference>
<dbReference type="InterPro" id="IPR034187">
    <property type="entry name" value="Peptidases_S8_5"/>
</dbReference>
<protein>
    <submittedName>
        <fullName evidence="13">Uncharacterized protein</fullName>
    </submittedName>
</protein>
<dbReference type="PROSITE" id="PS00137">
    <property type="entry name" value="SUBTILASE_HIS"/>
    <property type="match status" value="1"/>
</dbReference>
<feature type="active site" description="Charge relay system" evidence="6 7">
    <location>
        <position position="228"/>
    </location>
</feature>
<dbReference type="CDD" id="cd07489">
    <property type="entry name" value="Peptidases_S8_5"/>
    <property type="match status" value="1"/>
</dbReference>
<dbReference type="PROSITE" id="PS51892">
    <property type="entry name" value="SUBTILASE"/>
    <property type="match status" value="1"/>
</dbReference>
<dbReference type="InterPro" id="IPR036852">
    <property type="entry name" value="Peptidase_S8/S53_dom_sf"/>
</dbReference>
<organism evidence="13 14">
    <name type="scientific">Diaporthe helianthi</name>
    <dbReference type="NCBI Taxonomy" id="158607"/>
    <lineage>
        <taxon>Eukaryota</taxon>
        <taxon>Fungi</taxon>
        <taxon>Dikarya</taxon>
        <taxon>Ascomycota</taxon>
        <taxon>Pezizomycotina</taxon>
        <taxon>Sordariomycetes</taxon>
        <taxon>Sordariomycetidae</taxon>
        <taxon>Diaporthales</taxon>
        <taxon>Diaporthaceae</taxon>
        <taxon>Diaporthe</taxon>
    </lineage>
</organism>
<keyword evidence="2 7" id="KW-0645">Protease</keyword>
<evidence type="ECO:0000259" key="12">
    <source>
        <dbReference type="Pfam" id="PF06280"/>
    </source>
</evidence>
<dbReference type="InterPro" id="IPR015500">
    <property type="entry name" value="Peptidase_S8_subtilisin-rel"/>
</dbReference>
<gene>
    <name evidence="13" type="ORF">DHEL01_v212741</name>
</gene>
<dbReference type="InterPro" id="IPR000209">
    <property type="entry name" value="Peptidase_S8/S53_dom"/>
</dbReference>
<dbReference type="PROSITE" id="PS00136">
    <property type="entry name" value="SUBTILASE_ASP"/>
    <property type="match status" value="1"/>
</dbReference>
<feature type="compositionally biased region" description="Polar residues" evidence="9">
    <location>
        <begin position="791"/>
        <end position="803"/>
    </location>
</feature>
<evidence type="ECO:0000313" key="14">
    <source>
        <dbReference type="Proteomes" id="UP000094444"/>
    </source>
</evidence>
<feature type="domain" description="Peptidase S8/S53" evidence="11">
    <location>
        <begin position="169"/>
        <end position="614"/>
    </location>
</feature>
<evidence type="ECO:0000256" key="2">
    <source>
        <dbReference type="ARBA" id="ARBA00022670"/>
    </source>
</evidence>
<comment type="caution">
    <text evidence="13">The sequence shown here is derived from an EMBL/GenBank/DDBJ whole genome shotgun (WGS) entry which is preliminary data.</text>
</comment>
<dbReference type="Pfam" id="PF06280">
    <property type="entry name" value="fn3_5"/>
    <property type="match status" value="1"/>
</dbReference>
<accession>A0A2P5HF37</accession>
<evidence type="ECO:0000259" key="11">
    <source>
        <dbReference type="Pfam" id="PF00082"/>
    </source>
</evidence>
<evidence type="ECO:0000313" key="13">
    <source>
        <dbReference type="EMBL" id="POS68865.1"/>
    </source>
</evidence>
<dbReference type="OrthoDB" id="10256524at2759"/>
<feature type="signal peptide" evidence="10">
    <location>
        <begin position="1"/>
        <end position="18"/>
    </location>
</feature>
<evidence type="ECO:0000256" key="3">
    <source>
        <dbReference type="ARBA" id="ARBA00022729"/>
    </source>
</evidence>
<evidence type="ECO:0000256" key="1">
    <source>
        <dbReference type="ARBA" id="ARBA00011073"/>
    </source>
</evidence>
<reference evidence="13" key="1">
    <citation type="submission" date="2017-09" db="EMBL/GenBank/DDBJ databases">
        <title>Polyketide synthases of a Diaporthe helianthi virulent isolate.</title>
        <authorList>
            <person name="Baroncelli R."/>
        </authorList>
    </citation>
    <scope>NUCLEOTIDE SEQUENCE [LARGE SCALE GENOMIC DNA]</scope>
    <source>
        <strain evidence="13">7/96</strain>
    </source>
</reference>
<dbReference type="GO" id="GO:0004252">
    <property type="term" value="F:serine-type endopeptidase activity"/>
    <property type="evidence" value="ECO:0007669"/>
    <property type="project" value="UniProtKB-UniRule"/>
</dbReference>
<dbReference type="InterPro" id="IPR022398">
    <property type="entry name" value="Peptidase_S8_His-AS"/>
</dbReference>
<keyword evidence="14" id="KW-1185">Reference proteome</keyword>
<evidence type="ECO:0000256" key="6">
    <source>
        <dbReference type="PIRSR" id="PIRSR615500-1"/>
    </source>
</evidence>
<dbReference type="InterPro" id="IPR050131">
    <property type="entry name" value="Peptidase_S8_subtilisin-like"/>
</dbReference>
<evidence type="ECO:0000256" key="10">
    <source>
        <dbReference type="SAM" id="SignalP"/>
    </source>
</evidence>
<evidence type="ECO:0000256" key="9">
    <source>
        <dbReference type="SAM" id="MobiDB-lite"/>
    </source>
</evidence>
<dbReference type="PROSITE" id="PS00138">
    <property type="entry name" value="SUBTILASE_SER"/>
    <property type="match status" value="1"/>
</dbReference>
<dbReference type="GO" id="GO:0016020">
    <property type="term" value="C:membrane"/>
    <property type="evidence" value="ECO:0007669"/>
    <property type="project" value="InterPro"/>
</dbReference>
<evidence type="ECO:0000256" key="7">
    <source>
        <dbReference type="PROSITE-ProRule" id="PRU01240"/>
    </source>
</evidence>
<feature type="region of interest" description="Disordered" evidence="9">
    <location>
        <begin position="790"/>
        <end position="819"/>
    </location>
</feature>
<evidence type="ECO:0000256" key="8">
    <source>
        <dbReference type="RuleBase" id="RU003355"/>
    </source>
</evidence>
<feature type="domain" description="C5a peptidase/Subtilisin-like protease SBT2-like Fn3-like" evidence="12">
    <location>
        <begin position="651"/>
        <end position="765"/>
    </location>
</feature>
<keyword evidence="3 10" id="KW-0732">Signal</keyword>
<feature type="chain" id="PRO_5015135268" evidence="10">
    <location>
        <begin position="19"/>
        <end position="930"/>
    </location>
</feature>
<comment type="similarity">
    <text evidence="1 7 8">Belongs to the peptidase S8 family.</text>
</comment>
<dbReference type="Pfam" id="PF00082">
    <property type="entry name" value="Peptidase_S8"/>
    <property type="match status" value="1"/>
</dbReference>
<feature type="active site" description="Charge relay system" evidence="6 7">
    <location>
        <position position="575"/>
    </location>
</feature>
<dbReference type="PANTHER" id="PTHR43806">
    <property type="entry name" value="PEPTIDASE S8"/>
    <property type="match status" value="1"/>
</dbReference>
<dbReference type="InterPro" id="IPR010435">
    <property type="entry name" value="C5a/SBT2-like_Fn3"/>
</dbReference>
<evidence type="ECO:0000256" key="4">
    <source>
        <dbReference type="ARBA" id="ARBA00022801"/>
    </source>
</evidence>
<dbReference type="GO" id="GO:0006508">
    <property type="term" value="P:proteolysis"/>
    <property type="evidence" value="ECO:0007669"/>
    <property type="project" value="UniProtKB-KW"/>
</dbReference>
<keyword evidence="4 7" id="KW-0378">Hydrolase</keyword>
<feature type="active site" description="Charge relay system" evidence="6 7">
    <location>
        <position position="178"/>
    </location>
</feature>
<keyword evidence="5 7" id="KW-0720">Serine protease</keyword>
<dbReference type="PANTHER" id="PTHR43806:SF66">
    <property type="entry name" value="SERIN ENDOPEPTIDASE"/>
    <property type="match status" value="1"/>
</dbReference>
<dbReference type="EMBL" id="MAVT02003009">
    <property type="protein sequence ID" value="POS68865.1"/>
    <property type="molecule type" value="Genomic_DNA"/>
</dbReference>
<dbReference type="Proteomes" id="UP000094444">
    <property type="component" value="Unassembled WGS sequence"/>
</dbReference>
<dbReference type="InterPro" id="IPR023827">
    <property type="entry name" value="Peptidase_S8_Asp-AS"/>
</dbReference>
<proteinExistence type="inferred from homology"/>
<dbReference type="AlphaFoldDB" id="A0A2P5HF37"/>
<dbReference type="PRINTS" id="PR00723">
    <property type="entry name" value="SUBTILISIN"/>
</dbReference>
<dbReference type="InterPro" id="IPR023828">
    <property type="entry name" value="Peptidase_S8_Ser-AS"/>
</dbReference>
<sequence length="930" mass="99094">MHLALSLATLLGVGRTAATSTHRSSSTIPRNDNMISGAYMVEFVAGHDHTSFYSSLADDSVDVFPRMNMSFKLFNGSSFSITNRGGHASIASKISIMPSVKRIWPMRLYPAPTLAAHGLRGHVRDTPFLDDGHLGQASKHVEATAARNHSNSPHLMTQVDRLHSAGFTGKGARIAIIDTGVDYKHPALGGCFGKGCLISGGYDLAGHKYDGSSPPEPAPYPYDNCNGHGTHVAGIIGARPNEMGFTGVAPGAALSMYKVFSCMGLSSSSTDDLLISAFNMAYEDGADIITASIGGSGGWSEAPWSSVVGRIVENGVPCTLAAGNNGWLGMWSPSQAADGKGVTAVSSFDNVRSPYILHKGSYSTNSSSFGSNSSNASKPTSKDFGWLPGYPRFVDNLTLPLFATSRDARVEDDACADLPHDTPILSNLIVLIRISKACDVPLQLKNVLAYKAQNVLFYGNSMDDLLLFGTGGITAEYGLKGLGFVLPEQGVEWVGLVARGLDVRISIKSTSDESNAGLMLTDTKNDFTGGFVSDFTSWGPTLELDVFPTLGAPGGNILSTYLLDQGGYAVDSGTSMATPFMAGVYALVGQVRGTLDPAELAQYLCSTSRAQLWNDGSGTLNGLAPVLQQGAGLVQAYDAAFTTTHISSRGISFNDTDNFRGAIFTIRNMGPKAVTYKLGHSPALSMSTFGRHSNRPLEFPNAIIAATADLDFSNTSVRIPPNGRANITVKPTLAKAPGLREGLLPIYSGYVIINGSNGEDLSIPYFGVDGGMHDTLVMTRNDLSAHYPSVDASSSLQDKTTFTVPYPTPHDPPLEPDSETLGMYPSVSFNLNLGTRVLRADIIALSSNYSHPLTTVLGRKIAGSVFGYPQYYVPRIPQHVYFTGMLEDGTIVPKGDYGLSIRALKLFGDPEMPHDYEDLFVNNFTLLYQA</sequence>
<dbReference type="STRING" id="158607.A0A2P5HF37"/>